<accession>A1ZF16</accession>
<dbReference type="eggNOG" id="COG3335">
    <property type="taxonomic scope" value="Bacteria"/>
</dbReference>
<evidence type="ECO:0000259" key="1">
    <source>
        <dbReference type="Pfam" id="PF13358"/>
    </source>
</evidence>
<sequence length="156" mass="18297">MNETDMYMLTEPKAGWREVLVKDNHKAVTYAEVIQHLAEEVYADAHKITLIEDNHAAHKLSALYEILPPKRARAIIERIEVVRTPKHGSWLNIAEIELSILTRQGLAKRVESKEALKEQATQWYQQRNKQASKVEWQFTTKEARIKLKRLYPKMQH</sequence>
<feature type="domain" description="Tc1-like transposase DDE" evidence="1">
    <location>
        <begin position="4"/>
        <end position="117"/>
    </location>
</feature>
<keyword evidence="3" id="KW-1185">Reference proteome</keyword>
<gene>
    <name evidence="2" type="ORF">M23134_07526</name>
</gene>
<organism evidence="2 3">
    <name type="scientific">Microscilla marina ATCC 23134</name>
    <dbReference type="NCBI Taxonomy" id="313606"/>
    <lineage>
        <taxon>Bacteria</taxon>
        <taxon>Pseudomonadati</taxon>
        <taxon>Bacteroidota</taxon>
        <taxon>Cytophagia</taxon>
        <taxon>Cytophagales</taxon>
        <taxon>Microscillaceae</taxon>
        <taxon>Microscilla</taxon>
    </lineage>
</organism>
<dbReference type="EMBL" id="AAWS01000004">
    <property type="protein sequence ID" value="EAY31118.1"/>
    <property type="molecule type" value="Genomic_DNA"/>
</dbReference>
<evidence type="ECO:0000313" key="3">
    <source>
        <dbReference type="Proteomes" id="UP000004095"/>
    </source>
</evidence>
<name>A1ZF16_MICM2</name>
<dbReference type="Pfam" id="PF13358">
    <property type="entry name" value="DDE_3"/>
    <property type="match status" value="1"/>
</dbReference>
<dbReference type="Proteomes" id="UP000004095">
    <property type="component" value="Unassembled WGS sequence"/>
</dbReference>
<reference evidence="2 3" key="1">
    <citation type="submission" date="2007-01" db="EMBL/GenBank/DDBJ databases">
        <authorList>
            <person name="Haygood M."/>
            <person name="Podell S."/>
            <person name="Anderson C."/>
            <person name="Hopkinson B."/>
            <person name="Roe K."/>
            <person name="Barbeau K."/>
            <person name="Gaasterland T."/>
            <person name="Ferriera S."/>
            <person name="Johnson J."/>
            <person name="Kravitz S."/>
            <person name="Beeson K."/>
            <person name="Sutton G."/>
            <person name="Rogers Y.-H."/>
            <person name="Friedman R."/>
            <person name="Frazier M."/>
            <person name="Venter J.C."/>
        </authorList>
    </citation>
    <scope>NUCLEOTIDE SEQUENCE [LARGE SCALE GENOMIC DNA]</scope>
    <source>
        <strain evidence="2 3">ATCC 23134</strain>
    </source>
</reference>
<dbReference type="RefSeq" id="WP_002694268.1">
    <property type="nucleotide sequence ID" value="NZ_AAWS01000004.1"/>
</dbReference>
<dbReference type="OrthoDB" id="165456at2"/>
<protein>
    <submittedName>
        <fullName evidence="2">Transposase for insertion sequence element</fullName>
    </submittedName>
</protein>
<dbReference type="AlphaFoldDB" id="A1ZF16"/>
<proteinExistence type="predicted"/>
<comment type="caution">
    <text evidence="2">The sequence shown here is derived from an EMBL/GenBank/DDBJ whole genome shotgun (WGS) entry which is preliminary data.</text>
</comment>
<dbReference type="InterPro" id="IPR038717">
    <property type="entry name" value="Tc1-like_DDE_dom"/>
</dbReference>
<evidence type="ECO:0000313" key="2">
    <source>
        <dbReference type="EMBL" id="EAY31118.1"/>
    </source>
</evidence>